<evidence type="ECO:0000313" key="8">
    <source>
        <dbReference type="Proteomes" id="UP001163046"/>
    </source>
</evidence>
<name>A0A9X0CWG2_9CNID</name>
<dbReference type="GO" id="GO:0005577">
    <property type="term" value="C:fibrinogen complex"/>
    <property type="evidence" value="ECO:0007669"/>
    <property type="project" value="TreeGrafter"/>
</dbReference>
<gene>
    <name evidence="7" type="primary">FGL1</name>
    <name evidence="7" type="ORF">OS493_024766</name>
</gene>
<proteinExistence type="predicted"/>
<feature type="domain" description="Fibrinogen C-terminal" evidence="6">
    <location>
        <begin position="1"/>
        <end position="92"/>
    </location>
</feature>
<dbReference type="Gene3D" id="3.90.215.10">
    <property type="entry name" value="Gamma Fibrinogen, chain A, domain 1"/>
    <property type="match status" value="1"/>
</dbReference>
<evidence type="ECO:0000256" key="4">
    <source>
        <dbReference type="ARBA" id="ARBA00023180"/>
    </source>
</evidence>
<evidence type="ECO:0000256" key="3">
    <source>
        <dbReference type="ARBA" id="ARBA00023157"/>
    </source>
</evidence>
<keyword evidence="4" id="KW-0325">Glycoprotein</keyword>
<keyword evidence="3" id="KW-1015">Disulfide bond</keyword>
<feature type="region of interest" description="Disordered" evidence="5">
    <location>
        <begin position="1"/>
        <end position="23"/>
    </location>
</feature>
<dbReference type="EMBL" id="MU826369">
    <property type="protein sequence ID" value="KAJ7378101.1"/>
    <property type="molecule type" value="Genomic_DNA"/>
</dbReference>
<evidence type="ECO:0000256" key="5">
    <source>
        <dbReference type="SAM" id="MobiDB-lite"/>
    </source>
</evidence>
<dbReference type="GO" id="GO:0005201">
    <property type="term" value="F:extracellular matrix structural constituent"/>
    <property type="evidence" value="ECO:0007669"/>
    <property type="project" value="TreeGrafter"/>
</dbReference>
<dbReference type="GO" id="GO:0030674">
    <property type="term" value="F:protein-macromolecule adaptor activity"/>
    <property type="evidence" value="ECO:0007669"/>
    <property type="project" value="TreeGrafter"/>
</dbReference>
<evidence type="ECO:0000256" key="1">
    <source>
        <dbReference type="ARBA" id="ARBA00004613"/>
    </source>
</evidence>
<accession>A0A9X0CWG2</accession>
<dbReference type="GO" id="GO:0034116">
    <property type="term" value="P:positive regulation of heterotypic cell-cell adhesion"/>
    <property type="evidence" value="ECO:0007669"/>
    <property type="project" value="TreeGrafter"/>
</dbReference>
<sequence length="93" mass="10799">MRTAGDSLSKGNGMAFSTKDRDNDVWGKDCAVEHRAAWWYRACHDSNLNGIYFQGPYTGRVNNAYAHGCVWRTWRGYYYSLKTVTMKMRPTNY</sequence>
<evidence type="ECO:0000256" key="2">
    <source>
        <dbReference type="ARBA" id="ARBA00022525"/>
    </source>
</evidence>
<reference evidence="7" key="1">
    <citation type="submission" date="2023-01" db="EMBL/GenBank/DDBJ databases">
        <title>Genome assembly of the deep-sea coral Lophelia pertusa.</title>
        <authorList>
            <person name="Herrera S."/>
            <person name="Cordes E."/>
        </authorList>
    </citation>
    <scope>NUCLEOTIDE SEQUENCE</scope>
    <source>
        <strain evidence="7">USNM1676648</strain>
        <tissue evidence="7">Polyp</tissue>
    </source>
</reference>
<evidence type="ECO:0000313" key="7">
    <source>
        <dbReference type="EMBL" id="KAJ7378101.1"/>
    </source>
</evidence>
<dbReference type="OrthoDB" id="5971146at2759"/>
<dbReference type="AlphaFoldDB" id="A0A9X0CWG2"/>
<dbReference type="PANTHER" id="PTHR47221:SF5">
    <property type="entry name" value="FIBRINOGEN C-TERMINAL DOMAIN-CONTAINING PROTEIN"/>
    <property type="match status" value="1"/>
</dbReference>
<dbReference type="PROSITE" id="PS51406">
    <property type="entry name" value="FIBRINOGEN_C_2"/>
    <property type="match status" value="1"/>
</dbReference>
<keyword evidence="8" id="KW-1185">Reference proteome</keyword>
<dbReference type="SUPFAM" id="SSF56496">
    <property type="entry name" value="Fibrinogen C-terminal domain-like"/>
    <property type="match status" value="1"/>
</dbReference>
<evidence type="ECO:0000259" key="6">
    <source>
        <dbReference type="PROSITE" id="PS51406"/>
    </source>
</evidence>
<dbReference type="InterPro" id="IPR014716">
    <property type="entry name" value="Fibrinogen_a/b/g_C_1"/>
</dbReference>
<dbReference type="SMART" id="SM00186">
    <property type="entry name" value="FBG"/>
    <property type="match status" value="1"/>
</dbReference>
<comment type="caution">
    <text evidence="7">The sequence shown here is derived from an EMBL/GenBank/DDBJ whole genome shotgun (WGS) entry which is preliminary data.</text>
</comment>
<dbReference type="InterPro" id="IPR020837">
    <property type="entry name" value="Fibrinogen_CS"/>
</dbReference>
<dbReference type="InterPro" id="IPR036056">
    <property type="entry name" value="Fibrinogen-like_C"/>
</dbReference>
<dbReference type="InterPro" id="IPR037579">
    <property type="entry name" value="FIB_ANG-like"/>
</dbReference>
<dbReference type="InterPro" id="IPR002181">
    <property type="entry name" value="Fibrinogen_a/b/g_C_dom"/>
</dbReference>
<keyword evidence="2" id="KW-0964">Secreted</keyword>
<protein>
    <submittedName>
        <fullName evidence="7">Fibrinogen-like protein 1</fullName>
    </submittedName>
</protein>
<comment type="subcellular location">
    <subcellularLocation>
        <location evidence="1">Secreted</location>
    </subcellularLocation>
</comment>
<dbReference type="PANTHER" id="PTHR47221">
    <property type="entry name" value="FIBRINOGEN ALPHA CHAIN"/>
    <property type="match status" value="1"/>
</dbReference>
<dbReference type="PROSITE" id="PS00514">
    <property type="entry name" value="FIBRINOGEN_C_1"/>
    <property type="match status" value="1"/>
</dbReference>
<dbReference type="Pfam" id="PF00147">
    <property type="entry name" value="Fibrinogen_C"/>
    <property type="match status" value="1"/>
</dbReference>
<organism evidence="7 8">
    <name type="scientific">Desmophyllum pertusum</name>
    <dbReference type="NCBI Taxonomy" id="174260"/>
    <lineage>
        <taxon>Eukaryota</taxon>
        <taxon>Metazoa</taxon>
        <taxon>Cnidaria</taxon>
        <taxon>Anthozoa</taxon>
        <taxon>Hexacorallia</taxon>
        <taxon>Scleractinia</taxon>
        <taxon>Caryophylliina</taxon>
        <taxon>Caryophylliidae</taxon>
        <taxon>Desmophyllum</taxon>
    </lineage>
</organism>
<dbReference type="Proteomes" id="UP001163046">
    <property type="component" value="Unassembled WGS sequence"/>
</dbReference>